<dbReference type="InterPro" id="IPR043502">
    <property type="entry name" value="DNA/RNA_pol_sf"/>
</dbReference>
<evidence type="ECO:0000256" key="5">
    <source>
        <dbReference type="ARBA" id="ARBA00022722"/>
    </source>
</evidence>
<organism evidence="10 11">
    <name type="scientific">Manacus vitellinus</name>
    <name type="common">golden-collared manakin</name>
    <dbReference type="NCBI Taxonomy" id="328815"/>
    <lineage>
        <taxon>Eukaryota</taxon>
        <taxon>Metazoa</taxon>
        <taxon>Chordata</taxon>
        <taxon>Craniata</taxon>
        <taxon>Vertebrata</taxon>
        <taxon>Euteleostomi</taxon>
        <taxon>Archelosauria</taxon>
        <taxon>Archosauria</taxon>
        <taxon>Dinosauria</taxon>
        <taxon>Saurischia</taxon>
        <taxon>Theropoda</taxon>
        <taxon>Coelurosauria</taxon>
        <taxon>Aves</taxon>
        <taxon>Neognathae</taxon>
        <taxon>Neoaves</taxon>
        <taxon>Telluraves</taxon>
        <taxon>Australaves</taxon>
        <taxon>Passeriformes</taxon>
        <taxon>Pipridae</taxon>
        <taxon>Manacus</taxon>
    </lineage>
</organism>
<reference evidence="10 11" key="1">
    <citation type="submission" date="2014-06" db="EMBL/GenBank/DDBJ databases">
        <title>Genome evolution of avian class.</title>
        <authorList>
            <person name="Zhang G."/>
            <person name="Li C."/>
        </authorList>
    </citation>
    <scope>NUCLEOTIDE SEQUENCE [LARGE SCALE GENOMIC DNA]</scope>
    <source>
        <strain evidence="10">BGI_N305</strain>
    </source>
</reference>
<dbReference type="Gene3D" id="3.10.10.10">
    <property type="entry name" value="HIV Type 1 Reverse Transcriptase, subunit A, domain 1"/>
    <property type="match status" value="1"/>
</dbReference>
<dbReference type="InterPro" id="IPR010661">
    <property type="entry name" value="RVT_thumb"/>
</dbReference>
<name>A0A093QGV7_9PASS</name>
<feature type="non-terminal residue" evidence="10">
    <location>
        <position position="1"/>
    </location>
</feature>
<dbReference type="EC" id="3.1.26.4" evidence="2"/>
<evidence type="ECO:0000256" key="6">
    <source>
        <dbReference type="ARBA" id="ARBA00022759"/>
    </source>
</evidence>
<evidence type="ECO:0000256" key="1">
    <source>
        <dbReference type="ARBA" id="ARBA00010879"/>
    </source>
</evidence>
<dbReference type="Gene3D" id="3.30.70.270">
    <property type="match status" value="2"/>
</dbReference>
<accession>A0A093QGV7</accession>
<keyword evidence="8" id="KW-0695">RNA-directed DNA polymerase</keyword>
<feature type="non-terminal residue" evidence="10">
    <location>
        <position position="213"/>
    </location>
</feature>
<keyword evidence="3" id="KW-0808">Transferase</keyword>
<sequence>KWRLLHDLRAVNAIMKPMGALQPGLPSPAALPQQWQLLIIDLKDCFFSIPLHPEDTERFAFTVPQKNAGRPSKRYEWVVLPQGMRNSPTICQWYVDLALDAWVKEHSEYITYHYMDDILIASPKPMPEKAEKDLIHRLQQFGLTIAPEKVQRRPPWQYLGMLVTETRVRPGKLQLQRSVSTINDVQKLVGDIQWIRTWCGITNEDLAPLFSLL</sequence>
<evidence type="ECO:0000313" key="10">
    <source>
        <dbReference type="EMBL" id="KFW88143.1"/>
    </source>
</evidence>
<dbReference type="AlphaFoldDB" id="A0A093QGV7"/>
<evidence type="ECO:0000256" key="8">
    <source>
        <dbReference type="ARBA" id="ARBA00022918"/>
    </source>
</evidence>
<dbReference type="GO" id="GO:0003964">
    <property type="term" value="F:RNA-directed DNA polymerase activity"/>
    <property type="evidence" value="ECO:0007669"/>
    <property type="project" value="UniProtKB-KW"/>
</dbReference>
<dbReference type="PROSITE" id="PS50878">
    <property type="entry name" value="RT_POL"/>
    <property type="match status" value="1"/>
</dbReference>
<protein>
    <recommendedName>
        <fullName evidence="2">ribonuclease H</fullName>
        <ecNumber evidence="2">3.1.26.4</ecNumber>
    </recommendedName>
</protein>
<dbReference type="Pfam" id="PF00078">
    <property type="entry name" value="RVT_1"/>
    <property type="match status" value="1"/>
</dbReference>
<evidence type="ECO:0000259" key="9">
    <source>
        <dbReference type="PROSITE" id="PS50878"/>
    </source>
</evidence>
<proteinExistence type="inferred from homology"/>
<dbReference type="InterPro" id="IPR000477">
    <property type="entry name" value="RT_dom"/>
</dbReference>
<evidence type="ECO:0000256" key="3">
    <source>
        <dbReference type="ARBA" id="ARBA00022679"/>
    </source>
</evidence>
<keyword evidence="5" id="KW-0540">Nuclease</keyword>
<dbReference type="OrthoDB" id="9319918at2759"/>
<gene>
    <name evidence="10" type="ORF">N305_00107</name>
</gene>
<evidence type="ECO:0000256" key="7">
    <source>
        <dbReference type="ARBA" id="ARBA00022801"/>
    </source>
</evidence>
<keyword evidence="11" id="KW-1185">Reference proteome</keyword>
<evidence type="ECO:0000256" key="2">
    <source>
        <dbReference type="ARBA" id="ARBA00012180"/>
    </source>
</evidence>
<dbReference type="GO" id="GO:0004523">
    <property type="term" value="F:RNA-DNA hybrid ribonuclease activity"/>
    <property type="evidence" value="ECO:0007669"/>
    <property type="project" value="UniProtKB-EC"/>
</dbReference>
<dbReference type="InterPro" id="IPR043128">
    <property type="entry name" value="Rev_trsase/Diguanyl_cyclase"/>
</dbReference>
<dbReference type="SUPFAM" id="SSF56672">
    <property type="entry name" value="DNA/RNA polymerases"/>
    <property type="match status" value="1"/>
</dbReference>
<evidence type="ECO:0000256" key="4">
    <source>
        <dbReference type="ARBA" id="ARBA00022695"/>
    </source>
</evidence>
<keyword evidence="4" id="KW-0548">Nucleotidyltransferase</keyword>
<feature type="domain" description="Reverse transcriptase" evidence="9">
    <location>
        <begin position="1"/>
        <end position="163"/>
    </location>
</feature>
<dbReference type="Pfam" id="PF06817">
    <property type="entry name" value="RVT_thumb"/>
    <property type="match status" value="1"/>
</dbReference>
<comment type="similarity">
    <text evidence="1">Belongs to the beta type-B retroviral polymerase family. HERV class-II K(HML-2) pol subfamily.</text>
</comment>
<dbReference type="PANTHER" id="PTHR41694:SF3">
    <property type="entry name" value="RNA-DIRECTED DNA POLYMERASE-RELATED"/>
    <property type="match status" value="1"/>
</dbReference>
<dbReference type="GO" id="GO:0035613">
    <property type="term" value="F:RNA stem-loop binding"/>
    <property type="evidence" value="ECO:0007669"/>
    <property type="project" value="TreeGrafter"/>
</dbReference>
<evidence type="ECO:0000313" key="11">
    <source>
        <dbReference type="Proteomes" id="UP000053258"/>
    </source>
</evidence>
<dbReference type="PANTHER" id="PTHR41694">
    <property type="entry name" value="ENDOGENOUS RETROVIRUS GROUP K MEMBER POL PROTEIN"/>
    <property type="match status" value="1"/>
</dbReference>
<keyword evidence="6" id="KW-0255">Endonuclease</keyword>
<dbReference type="EMBL" id="KL732631">
    <property type="protein sequence ID" value="KFW88143.1"/>
    <property type="molecule type" value="Genomic_DNA"/>
</dbReference>
<dbReference type="Proteomes" id="UP000053258">
    <property type="component" value="Unassembled WGS sequence"/>
</dbReference>
<keyword evidence="7" id="KW-0378">Hydrolase</keyword>